<name>A0A938XBF9_9CLOT</name>
<evidence type="ECO:0000313" key="4">
    <source>
        <dbReference type="Proteomes" id="UP000705508"/>
    </source>
</evidence>
<reference evidence="3" key="1">
    <citation type="submission" date="2020-08" db="EMBL/GenBank/DDBJ databases">
        <authorList>
            <person name="Cejkova D."/>
            <person name="Kubasova T."/>
            <person name="Jahodarova E."/>
            <person name="Rychlik I."/>
        </authorList>
    </citation>
    <scope>NUCLEOTIDE SEQUENCE</scope>
    <source>
        <strain evidence="3">An582</strain>
    </source>
</reference>
<organism evidence="3 4">
    <name type="scientific">Mordavella massiliensis</name>
    <dbReference type="NCBI Taxonomy" id="1871024"/>
    <lineage>
        <taxon>Bacteria</taxon>
        <taxon>Bacillati</taxon>
        <taxon>Bacillota</taxon>
        <taxon>Clostridia</taxon>
        <taxon>Eubacteriales</taxon>
        <taxon>Clostridiaceae</taxon>
        <taxon>Mordavella</taxon>
    </lineage>
</organism>
<dbReference type="PANTHER" id="PTHR46558:SF11">
    <property type="entry name" value="HTH-TYPE TRANSCRIPTIONAL REGULATOR XRE"/>
    <property type="match status" value="1"/>
</dbReference>
<dbReference type="InterPro" id="IPR001387">
    <property type="entry name" value="Cro/C1-type_HTH"/>
</dbReference>
<dbReference type="Proteomes" id="UP000705508">
    <property type="component" value="Unassembled WGS sequence"/>
</dbReference>
<gene>
    <name evidence="3" type="ORF">H6A20_09885</name>
</gene>
<comment type="caution">
    <text evidence="3">The sequence shown here is derived from an EMBL/GenBank/DDBJ whole genome shotgun (WGS) entry which is preliminary data.</text>
</comment>
<dbReference type="Pfam" id="PF01381">
    <property type="entry name" value="HTH_3"/>
    <property type="match status" value="1"/>
</dbReference>
<dbReference type="SUPFAM" id="SSF47413">
    <property type="entry name" value="lambda repressor-like DNA-binding domains"/>
    <property type="match status" value="1"/>
</dbReference>
<dbReference type="CDD" id="cd00093">
    <property type="entry name" value="HTH_XRE"/>
    <property type="match status" value="1"/>
</dbReference>
<protein>
    <submittedName>
        <fullName evidence="3">Helix-turn-helix domain-containing protein</fullName>
    </submittedName>
</protein>
<dbReference type="GO" id="GO:0003677">
    <property type="term" value="F:DNA binding"/>
    <property type="evidence" value="ECO:0007669"/>
    <property type="project" value="UniProtKB-KW"/>
</dbReference>
<dbReference type="PROSITE" id="PS50943">
    <property type="entry name" value="HTH_CROC1"/>
    <property type="match status" value="1"/>
</dbReference>
<sequence>MMKIKLAENIKKLRKNHSLTQEQFAETLGVTVGAVYKWEAGLSTPEIKLIVEIADLFEVSIDALLGYEQQKDNIDTRIENMKQYMLEKNFREAELEAQKALKKYPNNFAVVYSSAYMYQLKFMEEKSENAMEQSNELFHKSISLLYQNTEKSINEASILNRIAENYLIGGKIEKALECLKQNNICGINNSLIGFIYAYKLKQPQEAKPFLIRSFVDIINAVIHTVAGLAYMYAELDDEASIEATLWLNDFLDSIKTNNNDIILTDKIKAAVLAQYAVWNAVFGHLDVSKEYITKAYFLAKQFDTAPIYSVQGIKFFKEENISATVYDGIGKTAMETVEKIIFDEETEATPYKYIQNIWKDLKKDELR</sequence>
<dbReference type="Gene3D" id="1.25.40.10">
    <property type="entry name" value="Tetratricopeptide repeat domain"/>
    <property type="match status" value="1"/>
</dbReference>
<dbReference type="InterPro" id="IPR010982">
    <property type="entry name" value="Lambda_DNA-bd_dom_sf"/>
</dbReference>
<accession>A0A938XBF9</accession>
<evidence type="ECO:0000259" key="2">
    <source>
        <dbReference type="PROSITE" id="PS50943"/>
    </source>
</evidence>
<reference evidence="3" key="2">
    <citation type="journal article" date="2021" name="Sci. Rep.">
        <title>The distribution of antibiotic resistance genes in chicken gut microbiota commensals.</title>
        <authorList>
            <person name="Juricova H."/>
            <person name="Matiasovicova J."/>
            <person name="Kubasova T."/>
            <person name="Cejkova D."/>
            <person name="Rychlik I."/>
        </authorList>
    </citation>
    <scope>NUCLEOTIDE SEQUENCE</scope>
    <source>
        <strain evidence="3">An582</strain>
    </source>
</reference>
<evidence type="ECO:0000256" key="1">
    <source>
        <dbReference type="ARBA" id="ARBA00023125"/>
    </source>
</evidence>
<dbReference type="EMBL" id="JACJKS010000014">
    <property type="protein sequence ID" value="MBM6948960.1"/>
    <property type="molecule type" value="Genomic_DNA"/>
</dbReference>
<dbReference type="SMART" id="SM00530">
    <property type="entry name" value="HTH_XRE"/>
    <property type="match status" value="1"/>
</dbReference>
<dbReference type="Gene3D" id="1.10.260.40">
    <property type="entry name" value="lambda repressor-like DNA-binding domains"/>
    <property type="match status" value="1"/>
</dbReference>
<dbReference type="InterPro" id="IPR011990">
    <property type="entry name" value="TPR-like_helical_dom_sf"/>
</dbReference>
<feature type="domain" description="HTH cro/C1-type" evidence="2">
    <location>
        <begin position="10"/>
        <end position="64"/>
    </location>
</feature>
<evidence type="ECO:0000313" key="3">
    <source>
        <dbReference type="EMBL" id="MBM6948960.1"/>
    </source>
</evidence>
<keyword evidence="1" id="KW-0238">DNA-binding</keyword>
<dbReference type="PANTHER" id="PTHR46558">
    <property type="entry name" value="TRACRIPTIONAL REGULATORY PROTEIN-RELATED-RELATED"/>
    <property type="match status" value="1"/>
</dbReference>
<proteinExistence type="predicted"/>
<dbReference type="AlphaFoldDB" id="A0A938XBF9"/>